<dbReference type="EMBL" id="VIWO01000002">
    <property type="protein sequence ID" value="TWF42517.1"/>
    <property type="molecule type" value="Genomic_DNA"/>
</dbReference>
<comment type="cofactor">
    <cofactor evidence="1">
        <name>Fe(2+)</name>
        <dbReference type="ChEBI" id="CHEBI:29033"/>
    </cofactor>
</comment>
<dbReference type="Proteomes" id="UP000320811">
    <property type="component" value="Unassembled WGS sequence"/>
</dbReference>
<name>A0A561PWP7_9BACT</name>
<dbReference type="GO" id="GO:0016706">
    <property type="term" value="F:2-oxoglutarate-dependent dioxygenase activity"/>
    <property type="evidence" value="ECO:0007669"/>
    <property type="project" value="UniProtKB-ARBA"/>
</dbReference>
<evidence type="ECO:0000256" key="3">
    <source>
        <dbReference type="ARBA" id="ARBA00023194"/>
    </source>
</evidence>
<dbReference type="InterPro" id="IPR003819">
    <property type="entry name" value="TauD/TfdA-like"/>
</dbReference>
<reference evidence="5 6" key="1">
    <citation type="submission" date="2019-06" db="EMBL/GenBank/DDBJ databases">
        <title>Sorghum-associated microbial communities from plants grown in Nebraska, USA.</title>
        <authorList>
            <person name="Schachtman D."/>
        </authorList>
    </citation>
    <scope>NUCLEOTIDE SEQUENCE [LARGE SCALE GENOMIC DNA]</scope>
    <source>
        <strain evidence="5 6">1209</strain>
    </source>
</reference>
<accession>A0A561PWP7</accession>
<protein>
    <submittedName>
        <fullName evidence="5">TfdA family taurine catabolism dioxygenase TauD</fullName>
    </submittedName>
</protein>
<dbReference type="AlphaFoldDB" id="A0A561PWP7"/>
<evidence type="ECO:0000313" key="5">
    <source>
        <dbReference type="EMBL" id="TWF42517.1"/>
    </source>
</evidence>
<evidence type="ECO:0000256" key="1">
    <source>
        <dbReference type="ARBA" id="ARBA00001954"/>
    </source>
</evidence>
<dbReference type="GO" id="GO:0017000">
    <property type="term" value="P:antibiotic biosynthetic process"/>
    <property type="evidence" value="ECO:0007669"/>
    <property type="project" value="UniProtKB-KW"/>
</dbReference>
<sequence length="324" mass="36989">MEITKSPFSPDISEDTLFPMRIRFPKHTGIDELIHFYHSNREFIAGKLQRNGAILFSGVDIHSREDFQTVMSSMGERFLDYADGNSPRTKLSDFVYTSTEYDAGKSITMHNELSYSARWPSRICFCCITPAATGGETPIADGREVLKQMNASLVSTIRNKGLLYIRNLHGGAGFGPSWQDTFEMDDREQVMAYCRERNMTYEWKEDGGIKLMQFSKGIIPHPATGELVWFNQIDQFHPSHMGRDVYDVLMQMYEREEELPTYITFGDGSPVSDTTVAHILDVMDRVSIVRPWEKGDLILLDNVLVSHGRKPFTGKREVLVSMMQ</sequence>
<organism evidence="5 6">
    <name type="scientific">Chitinophaga polysaccharea</name>
    <dbReference type="NCBI Taxonomy" id="1293035"/>
    <lineage>
        <taxon>Bacteria</taxon>
        <taxon>Pseudomonadati</taxon>
        <taxon>Bacteroidota</taxon>
        <taxon>Chitinophagia</taxon>
        <taxon>Chitinophagales</taxon>
        <taxon>Chitinophagaceae</taxon>
        <taxon>Chitinophaga</taxon>
    </lineage>
</organism>
<evidence type="ECO:0000256" key="2">
    <source>
        <dbReference type="ARBA" id="ARBA00023002"/>
    </source>
</evidence>
<dbReference type="OrthoDB" id="9769888at2"/>
<keyword evidence="5" id="KW-0223">Dioxygenase</keyword>
<gene>
    <name evidence="5" type="ORF">FHW36_102275</name>
</gene>
<keyword evidence="3" id="KW-0045">Antibiotic biosynthesis</keyword>
<evidence type="ECO:0000259" key="4">
    <source>
        <dbReference type="Pfam" id="PF02668"/>
    </source>
</evidence>
<keyword evidence="2" id="KW-0560">Oxidoreductase</keyword>
<evidence type="ECO:0000313" key="6">
    <source>
        <dbReference type="Proteomes" id="UP000320811"/>
    </source>
</evidence>
<keyword evidence="6" id="KW-1185">Reference proteome</keyword>
<proteinExistence type="predicted"/>
<dbReference type="RefSeq" id="WP_145666183.1">
    <property type="nucleotide sequence ID" value="NZ_VIWO01000002.1"/>
</dbReference>
<dbReference type="SUPFAM" id="SSF51197">
    <property type="entry name" value="Clavaminate synthase-like"/>
    <property type="match status" value="1"/>
</dbReference>
<dbReference type="PANTHER" id="PTHR10696">
    <property type="entry name" value="GAMMA-BUTYROBETAINE HYDROXYLASE-RELATED"/>
    <property type="match status" value="1"/>
</dbReference>
<dbReference type="Gene3D" id="3.60.130.10">
    <property type="entry name" value="Clavaminate synthase-like"/>
    <property type="match status" value="1"/>
</dbReference>
<comment type="caution">
    <text evidence="5">The sequence shown here is derived from an EMBL/GenBank/DDBJ whole genome shotgun (WGS) entry which is preliminary data.</text>
</comment>
<dbReference type="PANTHER" id="PTHR10696:SF56">
    <property type="entry name" value="TAUD_TFDA-LIKE DOMAIN-CONTAINING PROTEIN"/>
    <property type="match status" value="1"/>
</dbReference>
<dbReference type="Pfam" id="PF02668">
    <property type="entry name" value="TauD"/>
    <property type="match status" value="1"/>
</dbReference>
<feature type="domain" description="TauD/TfdA-like" evidence="4">
    <location>
        <begin position="41"/>
        <end position="320"/>
    </location>
</feature>
<dbReference type="InterPro" id="IPR050411">
    <property type="entry name" value="AlphaKG_dependent_hydroxylases"/>
</dbReference>
<dbReference type="InterPro" id="IPR042098">
    <property type="entry name" value="TauD-like_sf"/>
</dbReference>